<reference evidence="1 2" key="1">
    <citation type="submission" date="2021-06" db="EMBL/GenBank/DDBJ databases">
        <authorList>
            <person name="Palmer J.M."/>
        </authorList>
    </citation>
    <scope>NUCLEOTIDE SEQUENCE [LARGE SCALE GENOMIC DNA]</scope>
    <source>
        <strain evidence="1 2">AS_MEX2019</strain>
        <tissue evidence="1">Muscle</tissue>
    </source>
</reference>
<organism evidence="1 2">
    <name type="scientific">Ameca splendens</name>
    <dbReference type="NCBI Taxonomy" id="208324"/>
    <lineage>
        <taxon>Eukaryota</taxon>
        <taxon>Metazoa</taxon>
        <taxon>Chordata</taxon>
        <taxon>Craniata</taxon>
        <taxon>Vertebrata</taxon>
        <taxon>Euteleostomi</taxon>
        <taxon>Actinopterygii</taxon>
        <taxon>Neopterygii</taxon>
        <taxon>Teleostei</taxon>
        <taxon>Neoteleostei</taxon>
        <taxon>Acanthomorphata</taxon>
        <taxon>Ovalentaria</taxon>
        <taxon>Atherinomorphae</taxon>
        <taxon>Cyprinodontiformes</taxon>
        <taxon>Goodeidae</taxon>
        <taxon>Ameca</taxon>
    </lineage>
</organism>
<dbReference type="Proteomes" id="UP001469553">
    <property type="component" value="Unassembled WGS sequence"/>
</dbReference>
<sequence>MPLFPLGKGDLDRELLSQQLIEMSQWEFPSKTENILGITDERLTLKHLIIQFGAMDDSLKNHLVGTSNFRSPACPPSNTARSCQSQSPWKGLISPNKPPSTINMTIQIPLAVPVRAPTLSACIFNKLLKRSPVLVVVSLPES</sequence>
<evidence type="ECO:0000313" key="1">
    <source>
        <dbReference type="EMBL" id="MEQ2303787.1"/>
    </source>
</evidence>
<protein>
    <submittedName>
        <fullName evidence="1">Uncharacterized protein</fullName>
    </submittedName>
</protein>
<accession>A0ABV0ZD27</accession>
<gene>
    <name evidence="1" type="ORF">AMECASPLE_020423</name>
</gene>
<keyword evidence="2" id="KW-1185">Reference proteome</keyword>
<proteinExistence type="predicted"/>
<comment type="caution">
    <text evidence="1">The sequence shown here is derived from an EMBL/GenBank/DDBJ whole genome shotgun (WGS) entry which is preliminary data.</text>
</comment>
<feature type="non-terminal residue" evidence="1">
    <location>
        <position position="142"/>
    </location>
</feature>
<evidence type="ECO:0000313" key="2">
    <source>
        <dbReference type="Proteomes" id="UP001469553"/>
    </source>
</evidence>
<dbReference type="EMBL" id="JAHRIP010058129">
    <property type="protein sequence ID" value="MEQ2303787.1"/>
    <property type="molecule type" value="Genomic_DNA"/>
</dbReference>
<name>A0ABV0ZD27_9TELE</name>